<evidence type="ECO:0000256" key="3">
    <source>
        <dbReference type="ARBA" id="ARBA00007282"/>
    </source>
</evidence>
<evidence type="ECO:0000256" key="2">
    <source>
        <dbReference type="ARBA" id="ARBA00005179"/>
    </source>
</evidence>
<evidence type="ECO:0000256" key="1">
    <source>
        <dbReference type="ARBA" id="ARBA00004141"/>
    </source>
</evidence>
<comment type="pathway">
    <text evidence="2">Secondary metabolite biosynthesis.</text>
</comment>
<dbReference type="EMBL" id="JAGPNK010000004">
    <property type="protein sequence ID" value="KAH7322535.1"/>
    <property type="molecule type" value="Genomic_DNA"/>
</dbReference>
<dbReference type="GO" id="GO:0006629">
    <property type="term" value="P:lipid metabolic process"/>
    <property type="evidence" value="ECO:0007669"/>
    <property type="project" value="InterPro"/>
</dbReference>
<comment type="similarity">
    <text evidence="3">Belongs to the wax synthase family.</text>
</comment>
<evidence type="ECO:0000256" key="6">
    <source>
        <dbReference type="ARBA" id="ARBA00022989"/>
    </source>
</evidence>
<evidence type="ECO:0000256" key="7">
    <source>
        <dbReference type="ARBA" id="ARBA00023136"/>
    </source>
</evidence>
<accession>A0A8K0WUG0</accession>
<dbReference type="GO" id="GO:0016020">
    <property type="term" value="C:membrane"/>
    <property type="evidence" value="ECO:0007669"/>
    <property type="project" value="UniProtKB-SubCell"/>
</dbReference>
<feature type="transmembrane region" description="Helical" evidence="8">
    <location>
        <begin position="32"/>
        <end position="53"/>
    </location>
</feature>
<feature type="transmembrane region" description="Helical" evidence="8">
    <location>
        <begin position="337"/>
        <end position="358"/>
    </location>
</feature>
<feature type="transmembrane region" description="Helical" evidence="8">
    <location>
        <begin position="6"/>
        <end position="25"/>
    </location>
</feature>
<dbReference type="InterPro" id="IPR032805">
    <property type="entry name" value="Wax_synthase_dom"/>
</dbReference>
<keyword evidence="6 8" id="KW-1133">Transmembrane helix</keyword>
<feature type="domain" description="Wax synthase" evidence="9">
    <location>
        <begin position="219"/>
        <end position="306"/>
    </location>
</feature>
<feature type="transmembrane region" description="Helical" evidence="8">
    <location>
        <begin position="239"/>
        <end position="260"/>
    </location>
</feature>
<dbReference type="PANTHER" id="PTHR31595">
    <property type="entry name" value="LONG-CHAIN-ALCOHOL O-FATTY-ACYLTRANSFERASE 3-RELATED"/>
    <property type="match status" value="1"/>
</dbReference>
<dbReference type="Pfam" id="PF13813">
    <property type="entry name" value="MBOAT_2"/>
    <property type="match status" value="1"/>
</dbReference>
<dbReference type="PANTHER" id="PTHR31595:SF57">
    <property type="entry name" value="OS04G0481900 PROTEIN"/>
    <property type="match status" value="1"/>
</dbReference>
<name>A0A8K0WUG0_9HYPO</name>
<evidence type="ECO:0000313" key="11">
    <source>
        <dbReference type="Proteomes" id="UP000813444"/>
    </source>
</evidence>
<proteinExistence type="inferred from homology"/>
<dbReference type="GO" id="GO:0008374">
    <property type="term" value="F:O-acyltransferase activity"/>
    <property type="evidence" value="ECO:0007669"/>
    <property type="project" value="InterPro"/>
</dbReference>
<comment type="subcellular location">
    <subcellularLocation>
        <location evidence="1">Membrane</location>
        <topology evidence="1">Multi-pass membrane protein</topology>
    </subcellularLocation>
</comment>
<reference evidence="10" key="1">
    <citation type="journal article" date="2021" name="Nat. Commun.">
        <title>Genetic determinants of endophytism in the Arabidopsis root mycobiome.</title>
        <authorList>
            <person name="Mesny F."/>
            <person name="Miyauchi S."/>
            <person name="Thiergart T."/>
            <person name="Pickel B."/>
            <person name="Atanasova L."/>
            <person name="Karlsson M."/>
            <person name="Huettel B."/>
            <person name="Barry K.W."/>
            <person name="Haridas S."/>
            <person name="Chen C."/>
            <person name="Bauer D."/>
            <person name="Andreopoulos W."/>
            <person name="Pangilinan J."/>
            <person name="LaButti K."/>
            <person name="Riley R."/>
            <person name="Lipzen A."/>
            <person name="Clum A."/>
            <person name="Drula E."/>
            <person name="Henrissat B."/>
            <person name="Kohler A."/>
            <person name="Grigoriev I.V."/>
            <person name="Martin F.M."/>
            <person name="Hacquard S."/>
        </authorList>
    </citation>
    <scope>NUCLEOTIDE SEQUENCE</scope>
    <source>
        <strain evidence="10">MPI-CAGE-CH-0235</strain>
    </source>
</reference>
<evidence type="ECO:0000313" key="10">
    <source>
        <dbReference type="EMBL" id="KAH7322535.1"/>
    </source>
</evidence>
<keyword evidence="7 8" id="KW-0472">Membrane</keyword>
<dbReference type="InterPro" id="IPR044851">
    <property type="entry name" value="Wax_synthase"/>
</dbReference>
<keyword evidence="5 8" id="KW-0812">Transmembrane</keyword>
<gene>
    <name evidence="10" type="ORF">B0I35DRAFT_476477</name>
</gene>
<keyword evidence="11" id="KW-1185">Reference proteome</keyword>
<dbReference type="OrthoDB" id="1077582at2759"/>
<keyword evidence="4 10" id="KW-0808">Transferase</keyword>
<organism evidence="10 11">
    <name type="scientific">Stachybotrys elegans</name>
    <dbReference type="NCBI Taxonomy" id="80388"/>
    <lineage>
        <taxon>Eukaryota</taxon>
        <taxon>Fungi</taxon>
        <taxon>Dikarya</taxon>
        <taxon>Ascomycota</taxon>
        <taxon>Pezizomycotina</taxon>
        <taxon>Sordariomycetes</taxon>
        <taxon>Hypocreomycetidae</taxon>
        <taxon>Hypocreales</taxon>
        <taxon>Stachybotryaceae</taxon>
        <taxon>Stachybotrys</taxon>
    </lineage>
</organism>
<protein>
    <submittedName>
        <fullName evidence="10">Membrane bound O-acyl transferase family-domain-containing protein</fullName>
    </submittedName>
</protein>
<feature type="transmembrane region" description="Helical" evidence="8">
    <location>
        <begin position="298"/>
        <end position="317"/>
    </location>
</feature>
<evidence type="ECO:0000256" key="8">
    <source>
        <dbReference type="SAM" id="Phobius"/>
    </source>
</evidence>
<dbReference type="AlphaFoldDB" id="A0A8K0WUG0"/>
<evidence type="ECO:0000259" key="9">
    <source>
        <dbReference type="Pfam" id="PF13813"/>
    </source>
</evidence>
<feature type="transmembrane region" description="Helical" evidence="8">
    <location>
        <begin position="272"/>
        <end position="292"/>
    </location>
</feature>
<sequence length="368" mass="41525">MDVSPVVPFASYAAASILSIAALGLRKKARILALVVIWVLSLVSLCTAHALYWPTGANSTFASLIVLYLPYTTKLLALEEHAVNPELSSHDWSFVDYYRTWNNPRGLPLRLSVLDRTKAPSMRTRLGFSLRQAIKAAILVGFDTLVFQKILLWASGGVMLHDFSPEMEWQVLHWSRHQLRLRAMVSIQWIWSAYYFLDFSNCVLAIVAVTAGLDRPDEWPPLFGSLLDVTSVRSFWARFWHRLAIPTYSSYALLLSRGWLGQKPGSRAEKTLVPLFIFICSGLSHALVGWALGDAALSRDILFFLLNYLAIMVEVVLSKAEIARSRKRGTKASDTLWNIAGFAWVCVFFFCVSPLWLYPKIYHGILHA</sequence>
<evidence type="ECO:0000256" key="5">
    <source>
        <dbReference type="ARBA" id="ARBA00022692"/>
    </source>
</evidence>
<feature type="transmembrane region" description="Helical" evidence="8">
    <location>
        <begin position="189"/>
        <end position="213"/>
    </location>
</feature>
<evidence type="ECO:0000256" key="4">
    <source>
        <dbReference type="ARBA" id="ARBA00022679"/>
    </source>
</evidence>
<dbReference type="Proteomes" id="UP000813444">
    <property type="component" value="Unassembled WGS sequence"/>
</dbReference>
<comment type="caution">
    <text evidence="10">The sequence shown here is derived from an EMBL/GenBank/DDBJ whole genome shotgun (WGS) entry which is preliminary data.</text>
</comment>